<feature type="transmembrane region" description="Helical" evidence="2">
    <location>
        <begin position="63"/>
        <end position="90"/>
    </location>
</feature>
<dbReference type="SMART" id="SM00331">
    <property type="entry name" value="PP2C_SIG"/>
    <property type="match status" value="1"/>
</dbReference>
<dbReference type="SMART" id="SM00332">
    <property type="entry name" value="PP2Cc"/>
    <property type="match status" value="1"/>
</dbReference>
<keyword evidence="5" id="KW-1185">Reference proteome</keyword>
<dbReference type="EMBL" id="BSRI01000001">
    <property type="protein sequence ID" value="GLV54484.1"/>
    <property type="molecule type" value="Genomic_DNA"/>
</dbReference>
<comment type="caution">
    <text evidence="4">The sequence shown here is derived from an EMBL/GenBank/DDBJ whole genome shotgun (WGS) entry which is preliminary data.</text>
</comment>
<dbReference type="PROSITE" id="PS51746">
    <property type="entry name" value="PPM_2"/>
    <property type="match status" value="1"/>
</dbReference>
<dbReference type="RefSeq" id="WP_338248146.1">
    <property type="nucleotide sequence ID" value="NZ_BSRI01000001.1"/>
</dbReference>
<feature type="compositionally biased region" description="Basic and acidic residues" evidence="1">
    <location>
        <begin position="283"/>
        <end position="293"/>
    </location>
</feature>
<feature type="domain" description="PPM-type phosphatase" evidence="3">
    <location>
        <begin position="382"/>
        <end position="639"/>
    </location>
</feature>
<reference evidence="4 5" key="1">
    <citation type="submission" date="2023-02" db="EMBL/GenBank/DDBJ databases">
        <title>Dictyobacter halimunensis sp. nov., a new member of the class Ktedonobacteria from forest soil in a geothermal area.</title>
        <authorList>
            <person name="Rachmania M.K."/>
            <person name="Ningsih F."/>
            <person name="Sakai Y."/>
            <person name="Yabe S."/>
            <person name="Yokota A."/>
            <person name="Sjamsuridzal W."/>
        </authorList>
    </citation>
    <scope>NUCLEOTIDE SEQUENCE [LARGE SCALE GENOMIC DNA]</scope>
    <source>
        <strain evidence="4 5">S3.2.2.5</strain>
    </source>
</reference>
<dbReference type="Gene3D" id="3.60.40.10">
    <property type="entry name" value="PPM-type phosphatase domain"/>
    <property type="match status" value="1"/>
</dbReference>
<evidence type="ECO:0000259" key="3">
    <source>
        <dbReference type="PROSITE" id="PS51746"/>
    </source>
</evidence>
<keyword evidence="2" id="KW-1133">Transmembrane helix</keyword>
<evidence type="ECO:0000256" key="2">
    <source>
        <dbReference type="SAM" id="Phobius"/>
    </source>
</evidence>
<feature type="region of interest" description="Disordered" evidence="1">
    <location>
        <begin position="203"/>
        <end position="352"/>
    </location>
</feature>
<feature type="compositionally biased region" description="Acidic residues" evidence="1">
    <location>
        <begin position="257"/>
        <end position="272"/>
    </location>
</feature>
<dbReference type="PANTHER" id="PTHR47992">
    <property type="entry name" value="PROTEIN PHOSPHATASE"/>
    <property type="match status" value="1"/>
</dbReference>
<gene>
    <name evidence="4" type="ORF">KDH_13310</name>
</gene>
<name>A0ABQ6FPZ2_9CHLR</name>
<keyword evidence="2" id="KW-0472">Membrane</keyword>
<dbReference type="Pfam" id="PF13672">
    <property type="entry name" value="PP2C_2"/>
    <property type="match status" value="1"/>
</dbReference>
<feature type="compositionally biased region" description="Acidic residues" evidence="1">
    <location>
        <begin position="294"/>
        <end position="303"/>
    </location>
</feature>
<dbReference type="InterPro" id="IPR015655">
    <property type="entry name" value="PP2C"/>
</dbReference>
<evidence type="ECO:0000313" key="5">
    <source>
        <dbReference type="Proteomes" id="UP001344906"/>
    </source>
</evidence>
<feature type="compositionally biased region" description="Polar residues" evidence="1">
    <location>
        <begin position="142"/>
        <end position="157"/>
    </location>
</feature>
<sequence>MISENLKEAYIHQRRVKVAAFLGLCISSLLLTICSGGFPPWAWRFLFQVLPQVPVLWQGQGAAIVLPLFGLCLLSLALLILWLAIIILLVKVSKHIWNDFTDHRSFEDDLREAEMLAARAARQEADQTEEDPIPASARRPRTTASLSSRVPPSQATVPQPARVMTRPEIRPNQVPVARQAAYAAAPQAVGAVSFPGLTYPTPILRQGGQGASPTTARRTTDLRQPAPMPSRPAESSRPVTQSVRALRQQLRIVPPIEPEDLPDSEDDFEQDFTELPGESATQVERDQRSVERQTDEDELDIDLWETRPGDVDEEIDVEQYEAEEDLEATLPPPPAPEPQQQQAGKNPLSVGDSFDFDQQQYQPMRAARKARITTEIAPTRYVVGIGLDPGLARKDSPNEDSIFAIQGMRVTNEESKPAGLFMVADGMGGHANGREASRTAIHTISDVIVPALLRDVSGSNAKEEKTLFQDMLKDGVHRANIALYRRNREMPRMMGTTLTAALVVDRTAYIANVGDSRTYLYRPSEGLVQITHDHSVVARLVEDGVITRDDIYTHPQRNQIYRCLGEHASVDIDSFAVPLQLNDVLLLCSDGLWEMVRDQALERIIASSAHNPSQLSALLVQAALNHGGADNISVIAVGIVSGEDAENTSWML</sequence>
<feature type="region of interest" description="Disordered" evidence="1">
    <location>
        <begin position="120"/>
        <end position="160"/>
    </location>
</feature>
<feature type="compositionally biased region" description="Acidic residues" evidence="1">
    <location>
        <begin position="311"/>
        <end position="327"/>
    </location>
</feature>
<dbReference type="InterPro" id="IPR036457">
    <property type="entry name" value="PPM-type-like_dom_sf"/>
</dbReference>
<protein>
    <recommendedName>
        <fullName evidence="3">PPM-type phosphatase domain-containing protein</fullName>
    </recommendedName>
</protein>
<feature type="transmembrane region" description="Helical" evidence="2">
    <location>
        <begin position="21"/>
        <end position="43"/>
    </location>
</feature>
<accession>A0ABQ6FPZ2</accession>
<organism evidence="4 5">
    <name type="scientific">Dictyobacter halimunensis</name>
    <dbReference type="NCBI Taxonomy" id="3026934"/>
    <lineage>
        <taxon>Bacteria</taxon>
        <taxon>Bacillati</taxon>
        <taxon>Chloroflexota</taxon>
        <taxon>Ktedonobacteria</taxon>
        <taxon>Ktedonobacterales</taxon>
        <taxon>Dictyobacteraceae</taxon>
        <taxon>Dictyobacter</taxon>
    </lineage>
</organism>
<evidence type="ECO:0000313" key="4">
    <source>
        <dbReference type="EMBL" id="GLV54484.1"/>
    </source>
</evidence>
<evidence type="ECO:0000256" key="1">
    <source>
        <dbReference type="SAM" id="MobiDB-lite"/>
    </source>
</evidence>
<proteinExistence type="predicted"/>
<dbReference type="InterPro" id="IPR001932">
    <property type="entry name" value="PPM-type_phosphatase-like_dom"/>
</dbReference>
<dbReference type="CDD" id="cd00143">
    <property type="entry name" value="PP2Cc"/>
    <property type="match status" value="1"/>
</dbReference>
<dbReference type="Proteomes" id="UP001344906">
    <property type="component" value="Unassembled WGS sequence"/>
</dbReference>
<dbReference type="SUPFAM" id="SSF81606">
    <property type="entry name" value="PP2C-like"/>
    <property type="match status" value="1"/>
</dbReference>
<keyword evidence="2" id="KW-0812">Transmembrane</keyword>